<protein>
    <recommendedName>
        <fullName evidence="3">Kri1-like C-terminal domain-containing protein</fullName>
    </recommendedName>
</protein>
<feature type="compositionally biased region" description="Acidic residues" evidence="2">
    <location>
        <begin position="185"/>
        <end position="197"/>
    </location>
</feature>
<feature type="region of interest" description="Disordered" evidence="2">
    <location>
        <begin position="185"/>
        <end position="222"/>
    </location>
</feature>
<gene>
    <name evidence="4" type="ORF">PV09_02739</name>
</gene>
<dbReference type="OrthoDB" id="10252032at2759"/>
<feature type="compositionally biased region" description="Basic and acidic residues" evidence="2">
    <location>
        <begin position="549"/>
        <end position="567"/>
    </location>
</feature>
<dbReference type="InterPro" id="IPR018034">
    <property type="entry name" value="Kri1"/>
</dbReference>
<dbReference type="InterPro" id="IPR024626">
    <property type="entry name" value="Kri1-like_C"/>
</dbReference>
<evidence type="ECO:0000256" key="2">
    <source>
        <dbReference type="SAM" id="MobiDB-lite"/>
    </source>
</evidence>
<dbReference type="VEuPathDB" id="FungiDB:PV09_02739"/>
<feature type="region of interest" description="Disordered" evidence="2">
    <location>
        <begin position="372"/>
        <end position="421"/>
    </location>
</feature>
<dbReference type="STRING" id="253628.A0A0D1YZY4"/>
<name>A0A0D1YZY4_9PEZI</name>
<dbReference type="EMBL" id="KN847535">
    <property type="protein sequence ID" value="KIW06267.1"/>
    <property type="molecule type" value="Genomic_DNA"/>
</dbReference>
<dbReference type="PANTHER" id="PTHR14490">
    <property type="entry name" value="ZINC FINGER, ZZ TYPE"/>
    <property type="match status" value="1"/>
</dbReference>
<dbReference type="RefSeq" id="XP_016216136.1">
    <property type="nucleotide sequence ID" value="XM_016355830.1"/>
</dbReference>
<dbReference type="GO" id="GO:0030686">
    <property type="term" value="C:90S preribosome"/>
    <property type="evidence" value="ECO:0007669"/>
    <property type="project" value="TreeGrafter"/>
</dbReference>
<feature type="domain" description="Kri1-like C-terminal" evidence="3">
    <location>
        <begin position="469"/>
        <end position="556"/>
    </location>
</feature>
<dbReference type="Proteomes" id="UP000053259">
    <property type="component" value="Unassembled WGS sequence"/>
</dbReference>
<feature type="region of interest" description="Disordered" evidence="2">
    <location>
        <begin position="58"/>
        <end position="89"/>
    </location>
</feature>
<dbReference type="PANTHER" id="PTHR14490:SF5">
    <property type="entry name" value="PROTEIN KRI1 HOMOLOG"/>
    <property type="match status" value="1"/>
</dbReference>
<keyword evidence="5" id="KW-1185">Reference proteome</keyword>
<feature type="compositionally biased region" description="Basic and acidic residues" evidence="2">
    <location>
        <begin position="304"/>
        <end position="326"/>
    </location>
</feature>
<sequence>MGKKRPNLEATIEANPTKKVKILDESDDEVTDLKINEDFAKRFEHNNKRKELQKLEEKYGKNAVKFQDEATDESESSSDEEEDDDGEFATVELDAEINETLKAIRNKDPRVYDKTASFYKDFEGVDGMNGKAEPKQKPMTLKDYHRQNLLAKANGDEDLGDEPKTYVQEQADIKKDLVKALQEAADEAAQSDDEEEFLTVKEKPAETVQRVLPDPATADKDPETYLSNFFAARAWVPTSDSRFAHLESDDDEEDRRAEEFETAYNLRFEDPEVSNQKLVSHARDVVSQFSVRREEKSARKKARERAQEKKAAEKAEREAEKARLRKLKVEQMEKKVEMIRKAAGGREVNITDWANVLEEDWDDSRFDEEMRKRFGDEYYQQSDRDDSSSDDDKAESKEGEEKEKKGKKRRPKKPTWDDDIDIKDLIPDFVEDEKVSLSEGDEEKEVTDKSAKQQKAEKKASSRRDRRIIESLVDQSLALTDHLPQGKDDGLRFTYRETSPTTFGLTPLDILAADDAQLNQWAGLKKLATFRDPKKKEKDKKRLSKKGRLREWRKETFGSKDGPKLDDWYVGGAPAHTDKAKENDGGDGVNIKDGTRKKRRRSKKKAGVEA</sequence>
<dbReference type="Pfam" id="PF05178">
    <property type="entry name" value="Kri1"/>
    <property type="match status" value="1"/>
</dbReference>
<evidence type="ECO:0000313" key="4">
    <source>
        <dbReference type="EMBL" id="KIW06267.1"/>
    </source>
</evidence>
<accession>A0A0D1YZY4</accession>
<feature type="compositionally biased region" description="Basic residues" evidence="2">
    <location>
        <begin position="595"/>
        <end position="610"/>
    </location>
</feature>
<dbReference type="GO" id="GO:0005730">
    <property type="term" value="C:nucleolus"/>
    <property type="evidence" value="ECO:0007669"/>
    <property type="project" value="TreeGrafter"/>
</dbReference>
<proteinExistence type="inferred from homology"/>
<dbReference type="GeneID" id="27310712"/>
<feature type="compositionally biased region" description="Basic residues" evidence="2">
    <location>
        <begin position="537"/>
        <end position="548"/>
    </location>
</feature>
<organism evidence="4 5">
    <name type="scientific">Verruconis gallopava</name>
    <dbReference type="NCBI Taxonomy" id="253628"/>
    <lineage>
        <taxon>Eukaryota</taxon>
        <taxon>Fungi</taxon>
        <taxon>Dikarya</taxon>
        <taxon>Ascomycota</taxon>
        <taxon>Pezizomycotina</taxon>
        <taxon>Dothideomycetes</taxon>
        <taxon>Pleosporomycetidae</taxon>
        <taxon>Venturiales</taxon>
        <taxon>Sympoventuriaceae</taxon>
        <taxon>Verruconis</taxon>
    </lineage>
</organism>
<evidence type="ECO:0000256" key="1">
    <source>
        <dbReference type="ARBA" id="ARBA00007473"/>
    </source>
</evidence>
<dbReference type="InParanoid" id="A0A0D1YZY4"/>
<reference evidence="4 5" key="1">
    <citation type="submission" date="2015-01" db="EMBL/GenBank/DDBJ databases">
        <title>The Genome Sequence of Ochroconis gallopava CBS43764.</title>
        <authorList>
            <consortium name="The Broad Institute Genomics Platform"/>
            <person name="Cuomo C."/>
            <person name="de Hoog S."/>
            <person name="Gorbushina A."/>
            <person name="Stielow B."/>
            <person name="Teixiera M."/>
            <person name="Abouelleil A."/>
            <person name="Chapman S.B."/>
            <person name="Priest M."/>
            <person name="Young S.K."/>
            <person name="Wortman J."/>
            <person name="Nusbaum C."/>
            <person name="Birren B."/>
        </authorList>
    </citation>
    <scope>NUCLEOTIDE SEQUENCE [LARGE SCALE GENOMIC DNA]</scope>
    <source>
        <strain evidence="4 5">CBS 43764</strain>
    </source>
</reference>
<feature type="region of interest" description="Disordered" evidence="2">
    <location>
        <begin position="433"/>
        <end position="467"/>
    </location>
</feature>
<dbReference type="FunCoup" id="A0A0D1YZY4">
    <property type="interactions" value="612"/>
</dbReference>
<dbReference type="Pfam" id="PF12936">
    <property type="entry name" value="Kri1_C"/>
    <property type="match status" value="1"/>
</dbReference>
<feature type="region of interest" description="Disordered" evidence="2">
    <location>
        <begin position="532"/>
        <end position="610"/>
    </location>
</feature>
<evidence type="ECO:0000259" key="3">
    <source>
        <dbReference type="Pfam" id="PF12936"/>
    </source>
</evidence>
<feature type="compositionally biased region" description="Basic and acidic residues" evidence="2">
    <location>
        <begin position="446"/>
        <end position="467"/>
    </location>
</feature>
<evidence type="ECO:0000313" key="5">
    <source>
        <dbReference type="Proteomes" id="UP000053259"/>
    </source>
</evidence>
<dbReference type="HOGENOM" id="CLU_009647_3_0_1"/>
<dbReference type="AlphaFoldDB" id="A0A0D1YZY4"/>
<feature type="region of interest" description="Disordered" evidence="2">
    <location>
        <begin position="290"/>
        <end position="326"/>
    </location>
</feature>
<comment type="similarity">
    <text evidence="1">Belongs to the KRI1 family.</text>
</comment>
<feature type="compositionally biased region" description="Acidic residues" evidence="2">
    <location>
        <begin position="69"/>
        <end position="89"/>
    </location>
</feature>
<dbReference type="GO" id="GO:0000447">
    <property type="term" value="P:endonucleolytic cleavage in ITS1 to separate SSU-rRNA from 5.8S rRNA and LSU-rRNA from tricistronic rRNA transcript (SSU-rRNA, 5.8S rRNA, LSU-rRNA)"/>
    <property type="evidence" value="ECO:0007669"/>
    <property type="project" value="TreeGrafter"/>
</dbReference>
<feature type="compositionally biased region" description="Basic and acidic residues" evidence="2">
    <location>
        <begin position="372"/>
        <end position="404"/>
    </location>
</feature>